<dbReference type="Pfam" id="PF11007">
    <property type="entry name" value="CotJA"/>
    <property type="match status" value="1"/>
</dbReference>
<proteinExistence type="predicted"/>
<dbReference type="AlphaFoldDB" id="H3SBA3"/>
<evidence type="ECO:0000256" key="1">
    <source>
        <dbReference type="SAM" id="MobiDB-lite"/>
    </source>
</evidence>
<feature type="region of interest" description="Disordered" evidence="1">
    <location>
        <begin position="1"/>
        <end position="20"/>
    </location>
</feature>
<dbReference type="OrthoDB" id="2376696at2"/>
<dbReference type="Proteomes" id="UP000003900">
    <property type="component" value="Unassembled WGS sequence"/>
</dbReference>
<gene>
    <name evidence="2" type="ORF">PDENDC454_03944</name>
</gene>
<comment type="caution">
    <text evidence="2">The sequence shown here is derived from an EMBL/GenBank/DDBJ whole genome shotgun (WGS) entry which is preliminary data.</text>
</comment>
<keyword evidence="3" id="KW-1185">Reference proteome</keyword>
<organism evidence="2 3">
    <name type="scientific">Paenibacillus dendritiformis C454</name>
    <dbReference type="NCBI Taxonomy" id="1131935"/>
    <lineage>
        <taxon>Bacteria</taxon>
        <taxon>Bacillati</taxon>
        <taxon>Bacillota</taxon>
        <taxon>Bacilli</taxon>
        <taxon>Bacillales</taxon>
        <taxon>Paenibacillaceae</taxon>
        <taxon>Paenibacillus</taxon>
    </lineage>
</organism>
<name>H3SBA3_9BACL</name>
<dbReference type="InterPro" id="IPR020256">
    <property type="entry name" value="Spore_coat_CotJA"/>
</dbReference>
<dbReference type="EMBL" id="AHKH01000007">
    <property type="protein sequence ID" value="EHQ63586.1"/>
    <property type="molecule type" value="Genomic_DNA"/>
</dbReference>
<dbReference type="STRING" id="1131935.PDENDC454_03944"/>
<protein>
    <submittedName>
        <fullName evidence="2">CotJA protein</fullName>
    </submittedName>
</protein>
<accession>H3SBA3</accession>
<dbReference type="RefSeq" id="WP_006675294.1">
    <property type="nucleotide sequence ID" value="NZ_AHKH01000007.1"/>
</dbReference>
<evidence type="ECO:0000313" key="3">
    <source>
        <dbReference type="Proteomes" id="UP000003900"/>
    </source>
</evidence>
<evidence type="ECO:0000313" key="2">
    <source>
        <dbReference type="EMBL" id="EHQ63586.1"/>
    </source>
</evidence>
<sequence>MDNEQALGWAEPAARPSACGPGPYSQERVYIPYRGPFDPCPPLPYKTYVLPPNLFITFQPPNLPQFPPPQALRCGTLWPALFSPYRPKGRREEGTA</sequence>
<dbReference type="PATRIC" id="fig|1131935.3.peg.800"/>
<reference evidence="2 3" key="1">
    <citation type="journal article" date="2012" name="J. Bacteriol.">
        <title>Genome Sequence of the Pattern-Forming Social Bacterium Paenibacillus dendritiformis C454 Chiral Morphotype.</title>
        <authorList>
            <person name="Sirota-Madi A."/>
            <person name="Olender T."/>
            <person name="Helman Y."/>
            <person name="Brainis I."/>
            <person name="Finkelshtein A."/>
            <person name="Roth D."/>
            <person name="Hagai E."/>
            <person name="Leshkowitz D."/>
            <person name="Brodsky L."/>
            <person name="Galatenko V."/>
            <person name="Nikolaev V."/>
            <person name="Gutnick D.L."/>
            <person name="Lancet D."/>
            <person name="Ben-Jacob E."/>
        </authorList>
    </citation>
    <scope>NUCLEOTIDE SEQUENCE [LARGE SCALE GENOMIC DNA]</scope>
    <source>
        <strain evidence="2 3">C454</strain>
    </source>
</reference>